<evidence type="ECO:0000313" key="1">
    <source>
        <dbReference type="EMBL" id="OAQ26145.1"/>
    </source>
</evidence>
<sequence length="133" mass="15306">MLDGFLIDKDEGFPDHPHYGFESVTYMLEYLKQHNGAYNNQIAEFVAEFLSTDRRVSKAAMEEAPEWTNLVMDQALRRPDKLSYSKTGTIDVTEYPFDFSASVESKDTGTAIAEYWSFTQDQRYSHRAVADQL</sequence>
<dbReference type="Gene3D" id="2.60.120.10">
    <property type="entry name" value="Jelly Rolls"/>
    <property type="match status" value="1"/>
</dbReference>
<gene>
    <name evidence="1" type="ORF">K457DRAFT_1896859</name>
</gene>
<dbReference type="SUPFAM" id="SSF51182">
    <property type="entry name" value="RmlC-like cupins"/>
    <property type="match status" value="1"/>
</dbReference>
<protein>
    <submittedName>
        <fullName evidence="1">Uncharacterized protein</fullName>
    </submittedName>
</protein>
<evidence type="ECO:0000313" key="2">
    <source>
        <dbReference type="Proteomes" id="UP000078512"/>
    </source>
</evidence>
<name>A0A197JLX8_9FUNG</name>
<organism evidence="1 2">
    <name type="scientific">Linnemannia elongata AG-77</name>
    <dbReference type="NCBI Taxonomy" id="1314771"/>
    <lineage>
        <taxon>Eukaryota</taxon>
        <taxon>Fungi</taxon>
        <taxon>Fungi incertae sedis</taxon>
        <taxon>Mucoromycota</taxon>
        <taxon>Mortierellomycotina</taxon>
        <taxon>Mortierellomycetes</taxon>
        <taxon>Mortierellales</taxon>
        <taxon>Mortierellaceae</taxon>
        <taxon>Linnemannia</taxon>
    </lineage>
</organism>
<dbReference type="AlphaFoldDB" id="A0A197JLX8"/>
<proteinExistence type="predicted"/>
<dbReference type="InterPro" id="IPR014710">
    <property type="entry name" value="RmlC-like_jellyroll"/>
</dbReference>
<keyword evidence="2" id="KW-1185">Reference proteome</keyword>
<dbReference type="Proteomes" id="UP000078512">
    <property type="component" value="Unassembled WGS sequence"/>
</dbReference>
<reference evidence="1 2" key="1">
    <citation type="submission" date="2016-05" db="EMBL/GenBank/DDBJ databases">
        <title>Genome sequencing reveals origins of a unique bacterial endosymbiosis in the earliest lineages of terrestrial Fungi.</title>
        <authorList>
            <consortium name="DOE Joint Genome Institute"/>
            <person name="Uehling J."/>
            <person name="Gryganskyi A."/>
            <person name="Hameed K."/>
            <person name="Tschaplinski T."/>
            <person name="Misztal P."/>
            <person name="Wu S."/>
            <person name="Desiro A."/>
            <person name="Vande Pol N."/>
            <person name="Du Z.-Y."/>
            <person name="Zienkiewicz A."/>
            <person name="Zienkiewicz K."/>
            <person name="Morin E."/>
            <person name="Tisserant E."/>
            <person name="Splivallo R."/>
            <person name="Hainaut M."/>
            <person name="Henrissat B."/>
            <person name="Ohm R."/>
            <person name="Kuo A."/>
            <person name="Yan J."/>
            <person name="Lipzen A."/>
            <person name="Nolan M."/>
            <person name="Labutti K."/>
            <person name="Barry K."/>
            <person name="Goldstein A."/>
            <person name="Labbe J."/>
            <person name="Schadt C."/>
            <person name="Tuskan G."/>
            <person name="Grigoriev I."/>
            <person name="Martin F."/>
            <person name="Vilgalys R."/>
            <person name="Bonito G."/>
        </authorList>
    </citation>
    <scope>NUCLEOTIDE SEQUENCE [LARGE SCALE GENOMIC DNA]</scope>
    <source>
        <strain evidence="1 2">AG-77</strain>
    </source>
</reference>
<dbReference type="InterPro" id="IPR011051">
    <property type="entry name" value="RmlC_Cupin_sf"/>
</dbReference>
<dbReference type="EMBL" id="KV442070">
    <property type="protein sequence ID" value="OAQ26145.1"/>
    <property type="molecule type" value="Genomic_DNA"/>
</dbReference>
<accession>A0A197JLX8</accession>